<feature type="compositionally biased region" description="Basic residues" evidence="1">
    <location>
        <begin position="89"/>
        <end position="98"/>
    </location>
</feature>
<dbReference type="KEGG" id="cre:CHLRE_04g217951v5"/>
<evidence type="ECO:0000313" key="2">
    <source>
        <dbReference type="EMBL" id="PNW83850.1"/>
    </source>
</evidence>
<dbReference type="OrthoDB" id="551102at2759"/>
<feature type="compositionally biased region" description="Basic and acidic residues" evidence="1">
    <location>
        <begin position="102"/>
        <end position="111"/>
    </location>
</feature>
<reference evidence="2 3" key="1">
    <citation type="journal article" date="2007" name="Science">
        <title>The Chlamydomonas genome reveals the evolution of key animal and plant functions.</title>
        <authorList>
            <person name="Merchant S.S."/>
            <person name="Prochnik S.E."/>
            <person name="Vallon O."/>
            <person name="Harris E.H."/>
            <person name="Karpowicz S.J."/>
            <person name="Witman G.B."/>
            <person name="Terry A."/>
            <person name="Salamov A."/>
            <person name="Fritz-Laylin L.K."/>
            <person name="Marechal-Drouard L."/>
            <person name="Marshall W.F."/>
            <person name="Qu L.H."/>
            <person name="Nelson D.R."/>
            <person name="Sanderfoot A.A."/>
            <person name="Spalding M.H."/>
            <person name="Kapitonov V.V."/>
            <person name="Ren Q."/>
            <person name="Ferris P."/>
            <person name="Lindquist E."/>
            <person name="Shapiro H."/>
            <person name="Lucas S.M."/>
            <person name="Grimwood J."/>
            <person name="Schmutz J."/>
            <person name="Cardol P."/>
            <person name="Cerutti H."/>
            <person name="Chanfreau G."/>
            <person name="Chen C.L."/>
            <person name="Cognat V."/>
            <person name="Croft M.T."/>
            <person name="Dent R."/>
            <person name="Dutcher S."/>
            <person name="Fernandez E."/>
            <person name="Fukuzawa H."/>
            <person name="Gonzalez-Ballester D."/>
            <person name="Gonzalez-Halphen D."/>
            <person name="Hallmann A."/>
            <person name="Hanikenne M."/>
            <person name="Hippler M."/>
            <person name="Inwood W."/>
            <person name="Jabbari K."/>
            <person name="Kalanon M."/>
            <person name="Kuras R."/>
            <person name="Lefebvre P.A."/>
            <person name="Lemaire S.D."/>
            <person name="Lobanov A.V."/>
            <person name="Lohr M."/>
            <person name="Manuell A."/>
            <person name="Meier I."/>
            <person name="Mets L."/>
            <person name="Mittag M."/>
            <person name="Mittelmeier T."/>
            <person name="Moroney J.V."/>
            <person name="Moseley J."/>
            <person name="Napoli C."/>
            <person name="Nedelcu A.M."/>
            <person name="Niyogi K."/>
            <person name="Novoselov S.V."/>
            <person name="Paulsen I.T."/>
            <person name="Pazour G."/>
            <person name="Purton S."/>
            <person name="Ral J.P."/>
            <person name="Riano-Pachon D.M."/>
            <person name="Riekhof W."/>
            <person name="Rymarquis L."/>
            <person name="Schroda M."/>
            <person name="Stern D."/>
            <person name="Umen J."/>
            <person name="Willows R."/>
            <person name="Wilson N."/>
            <person name="Zimmer S.L."/>
            <person name="Allmer J."/>
            <person name="Balk J."/>
            <person name="Bisova K."/>
            <person name="Chen C.J."/>
            <person name="Elias M."/>
            <person name="Gendler K."/>
            <person name="Hauser C."/>
            <person name="Lamb M.R."/>
            <person name="Ledford H."/>
            <person name="Long J.C."/>
            <person name="Minagawa J."/>
            <person name="Page M.D."/>
            <person name="Pan J."/>
            <person name="Pootakham W."/>
            <person name="Roje S."/>
            <person name="Rose A."/>
            <person name="Stahlberg E."/>
            <person name="Terauchi A.M."/>
            <person name="Yang P."/>
            <person name="Ball S."/>
            <person name="Bowler C."/>
            <person name="Dieckmann C.L."/>
            <person name="Gladyshev V.N."/>
            <person name="Green P."/>
            <person name="Jorgensen R."/>
            <person name="Mayfield S."/>
            <person name="Mueller-Roeber B."/>
            <person name="Rajamani S."/>
            <person name="Sayre R.T."/>
            <person name="Brokstein P."/>
            <person name="Dubchak I."/>
            <person name="Goodstein D."/>
            <person name="Hornick L."/>
            <person name="Huang Y.W."/>
            <person name="Jhaveri J."/>
            <person name="Luo Y."/>
            <person name="Martinez D."/>
            <person name="Ngau W.C."/>
            <person name="Otillar B."/>
            <person name="Poliakov A."/>
            <person name="Porter A."/>
            <person name="Szajkowski L."/>
            <person name="Werner G."/>
            <person name="Zhou K."/>
            <person name="Grigoriev I.V."/>
            <person name="Rokhsar D.S."/>
            <person name="Grossman A.R."/>
        </authorList>
    </citation>
    <scope>NUCLEOTIDE SEQUENCE [LARGE SCALE GENOMIC DNA]</scope>
    <source>
        <strain evidence="3">CC-503</strain>
    </source>
</reference>
<proteinExistence type="predicted"/>
<keyword evidence="3" id="KW-1185">Reference proteome</keyword>
<dbReference type="Proteomes" id="UP000006906">
    <property type="component" value="Chromosome 4"/>
</dbReference>
<dbReference type="GeneID" id="66053182"/>
<dbReference type="RefSeq" id="XP_042925041.1">
    <property type="nucleotide sequence ID" value="XM_043061786.1"/>
</dbReference>
<name>A0A2K3DTI4_CHLRE</name>
<feature type="compositionally biased region" description="Polar residues" evidence="1">
    <location>
        <begin position="148"/>
        <end position="160"/>
    </location>
</feature>
<evidence type="ECO:0000313" key="3">
    <source>
        <dbReference type="Proteomes" id="UP000006906"/>
    </source>
</evidence>
<dbReference type="AlphaFoldDB" id="A0A2K3DTI4"/>
<gene>
    <name evidence="2" type="ORF">CHLRE_04g217951v5</name>
</gene>
<protein>
    <submittedName>
        <fullName evidence="2">Uncharacterized protein</fullName>
    </submittedName>
</protein>
<organism evidence="2 3">
    <name type="scientific">Chlamydomonas reinhardtii</name>
    <name type="common">Chlamydomonas smithii</name>
    <dbReference type="NCBI Taxonomy" id="3055"/>
    <lineage>
        <taxon>Eukaryota</taxon>
        <taxon>Viridiplantae</taxon>
        <taxon>Chlorophyta</taxon>
        <taxon>core chlorophytes</taxon>
        <taxon>Chlorophyceae</taxon>
        <taxon>CS clade</taxon>
        <taxon>Chlamydomonadales</taxon>
        <taxon>Chlamydomonadaceae</taxon>
        <taxon>Chlamydomonas</taxon>
    </lineage>
</organism>
<dbReference type="InParanoid" id="A0A2K3DTI4"/>
<feature type="region of interest" description="Disordered" evidence="1">
    <location>
        <begin position="148"/>
        <end position="171"/>
    </location>
</feature>
<dbReference type="STRING" id="3055.A0A2K3DTI4"/>
<dbReference type="Gramene" id="PNW83850">
    <property type="protein sequence ID" value="PNW83850"/>
    <property type="gene ID" value="CHLRE_04g217951v5"/>
</dbReference>
<accession>A0A2K3DTI4</accession>
<dbReference type="EMBL" id="CM008965">
    <property type="protein sequence ID" value="PNW83850.1"/>
    <property type="molecule type" value="Genomic_DNA"/>
</dbReference>
<sequence length="541" mass="56676">MPSKRPRSGPANVKPTPTELHEAVLKCTLCNKLIDPVDDYRLLDCGVCNRDDNCVHEDCIGTYLKKEGRDQAQKTGFKCPTTLANGKSCKGHISKSHPHVASNEKKKEARRAPSQPRHNSTPHGGATKATAKGSVVQAVKAAMTQQLVVKPSSGPSSTRFSPPLPPAQPSNNFTLGDFFTWALPAAPSATNTTPPAPLPTTTTSCGNVWLDRTRQAYAKGLTVPQGHQAQQVVSAETQLLQQLSERSEEAEDAVSFDSANESLTLSATSDSTSSGTSVSVPSSATLCMLLGNLSLDAPTLLGSPGNLGSHLPSPSMDKPQVQELVVQELDQVSTVICSKVASVTTIRNLICSGQLAWLTPVATELQQVMMAAAGGGQVLYCSLINGDGSSSLPNGDTTDPIVAVQPVFELSITPTSLPSCPMALDLTQTMGMKVVRDPCTLACYNPEDCFGPGYSLVGFKVLLPEAGEEMEGSNSSVSKQSVVAQGVPIRRSQILAAGGMASASEAPQVAIGATPVSTQSFLTESDDELALELGRLCGCSC</sequence>
<feature type="region of interest" description="Disordered" evidence="1">
    <location>
        <begin position="88"/>
        <end position="134"/>
    </location>
</feature>
<dbReference type="ExpressionAtlas" id="A0A2K3DTI4">
    <property type="expression patterns" value="baseline and differential"/>
</dbReference>
<evidence type="ECO:0000256" key="1">
    <source>
        <dbReference type="SAM" id="MobiDB-lite"/>
    </source>
</evidence>
<dbReference type="PaxDb" id="3055-EDO97659"/>